<dbReference type="SUPFAM" id="SSF51735">
    <property type="entry name" value="NAD(P)-binding Rossmann-fold domains"/>
    <property type="match status" value="1"/>
</dbReference>
<gene>
    <name evidence="1" type="ORF">ACFQPE_14200</name>
</gene>
<keyword evidence="2" id="KW-1185">Reference proteome</keyword>
<dbReference type="InterPro" id="IPR003462">
    <property type="entry name" value="ODC_Mu_crystall"/>
</dbReference>
<dbReference type="Pfam" id="PF02423">
    <property type="entry name" value="OCD_Mu_crystall"/>
    <property type="match status" value="1"/>
</dbReference>
<dbReference type="GeneID" id="79315382"/>
<dbReference type="Proteomes" id="UP001596547">
    <property type="component" value="Unassembled WGS sequence"/>
</dbReference>
<dbReference type="EMBL" id="JBHTBF010000002">
    <property type="protein sequence ID" value="MFC7317935.1"/>
    <property type="molecule type" value="Genomic_DNA"/>
</dbReference>
<proteinExistence type="predicted"/>
<protein>
    <submittedName>
        <fullName evidence="1">Ornithine cyclodeaminase family protein</fullName>
    </submittedName>
</protein>
<organism evidence="1 2">
    <name type="scientific">Halomarina halobia</name>
    <dbReference type="NCBI Taxonomy" id="3033386"/>
    <lineage>
        <taxon>Archaea</taxon>
        <taxon>Methanobacteriati</taxon>
        <taxon>Methanobacteriota</taxon>
        <taxon>Stenosarchaea group</taxon>
        <taxon>Halobacteria</taxon>
        <taxon>Halobacteriales</taxon>
        <taxon>Natronomonadaceae</taxon>
        <taxon>Halomarina</taxon>
    </lineage>
</organism>
<name>A0ABD6ABW2_9EURY</name>
<evidence type="ECO:0000313" key="2">
    <source>
        <dbReference type="Proteomes" id="UP001596547"/>
    </source>
</evidence>
<dbReference type="PANTHER" id="PTHR13812">
    <property type="entry name" value="KETIMINE REDUCTASE MU-CRYSTALLIN"/>
    <property type="match status" value="1"/>
</dbReference>
<reference evidence="1 2" key="1">
    <citation type="journal article" date="2019" name="Int. J. Syst. Evol. Microbiol.">
        <title>The Global Catalogue of Microorganisms (GCM) 10K type strain sequencing project: providing services to taxonomists for standard genome sequencing and annotation.</title>
        <authorList>
            <consortium name="The Broad Institute Genomics Platform"/>
            <consortium name="The Broad Institute Genome Sequencing Center for Infectious Disease"/>
            <person name="Wu L."/>
            <person name="Ma J."/>
        </authorList>
    </citation>
    <scope>NUCLEOTIDE SEQUENCE [LARGE SCALE GENOMIC DNA]</scope>
    <source>
        <strain evidence="1 2">PSR21</strain>
    </source>
</reference>
<dbReference type="PIRSF" id="PIRSF001439">
    <property type="entry name" value="CryM"/>
    <property type="match status" value="1"/>
</dbReference>
<dbReference type="Gene3D" id="3.30.1780.10">
    <property type="entry name" value="ornithine cyclodeaminase, domain 1"/>
    <property type="match status" value="1"/>
</dbReference>
<dbReference type="Gene3D" id="3.40.50.720">
    <property type="entry name" value="NAD(P)-binding Rossmann-like Domain"/>
    <property type="match status" value="1"/>
</dbReference>
<dbReference type="InterPro" id="IPR036291">
    <property type="entry name" value="NAD(P)-bd_dom_sf"/>
</dbReference>
<dbReference type="RefSeq" id="WP_276302829.1">
    <property type="nucleotide sequence ID" value="NZ_CP119992.1"/>
</dbReference>
<dbReference type="InterPro" id="IPR023401">
    <property type="entry name" value="ODC_N"/>
</dbReference>
<dbReference type="AlphaFoldDB" id="A0ABD6ABW2"/>
<comment type="caution">
    <text evidence="1">The sequence shown here is derived from an EMBL/GenBank/DDBJ whole genome shotgun (WGS) entry which is preliminary data.</text>
</comment>
<dbReference type="PANTHER" id="PTHR13812:SF19">
    <property type="entry name" value="KETIMINE REDUCTASE MU-CRYSTALLIN"/>
    <property type="match status" value="1"/>
</dbReference>
<evidence type="ECO:0000313" key="1">
    <source>
        <dbReference type="EMBL" id="MFC7317935.1"/>
    </source>
</evidence>
<sequence>MIRVLSDDDVAAVLDLGDLLPVVADAFRKQGEGAVERPERPHFHVGAGLDGPEPLGTGLVMPAYVHGAAHYATKLVGVHEGNAERGLPTVNAAIALTAADTGRPAALAAGTRITNARTGCIGGLAARELANRPVRLGVLGAGAQARWQVRAIVAATGVERVRIYSPSESRERCAADLRAELATDVAAVDAPAAAVEDATVVVTATTATEPVFPGDALAPGALVVAVGAYTGEMQELDPRTVERAARVFADVPEEAAATGDARAAGLDASDFVLFPSVLTGESGRQGEEEILVVESVGSAVLDAAAAEHVLERAREAGRGTTVPL</sequence>
<accession>A0ABD6ABW2</accession>